<dbReference type="InterPro" id="IPR016709">
    <property type="entry name" value="HadA-like"/>
</dbReference>
<dbReference type="InterPro" id="IPR039569">
    <property type="entry name" value="FAS1-like_DH_region"/>
</dbReference>
<keyword evidence="3" id="KW-1185">Reference proteome</keyword>
<evidence type="ECO:0000259" key="1">
    <source>
        <dbReference type="Pfam" id="PF13452"/>
    </source>
</evidence>
<dbReference type="CDD" id="cd03441">
    <property type="entry name" value="R_hydratase_like"/>
    <property type="match status" value="1"/>
</dbReference>
<protein>
    <submittedName>
        <fullName evidence="2">Acyl dehydratase</fullName>
    </submittedName>
</protein>
<dbReference type="KEGG" id="ahm:TL08_24145"/>
<proteinExistence type="predicted"/>
<dbReference type="Gene3D" id="3.10.129.10">
    <property type="entry name" value="Hotdog Thioesterase"/>
    <property type="match status" value="1"/>
</dbReference>
<organism evidence="2 3">
    <name type="scientific">Actinoalloteichus hymeniacidonis</name>
    <dbReference type="NCBI Taxonomy" id="340345"/>
    <lineage>
        <taxon>Bacteria</taxon>
        <taxon>Bacillati</taxon>
        <taxon>Actinomycetota</taxon>
        <taxon>Actinomycetes</taxon>
        <taxon>Pseudonocardiales</taxon>
        <taxon>Pseudonocardiaceae</taxon>
        <taxon>Actinoalloteichus</taxon>
    </lineage>
</organism>
<sequence>MAVDLAYLARVYTNDEPYPVSREKIREFADAVGETDTACLDVAAAQRAGHPDLLAPATFPLLLTLHNEVRALLDPGLGMAAEGVVHRDQMIRTTRPIHAGDRLDVTSTITELDTVGDTDVITFASEIRDLAGQLMCTTTSTLIAVAVDQPVGAQR</sequence>
<feature type="domain" description="FAS1-like dehydratase" evidence="1">
    <location>
        <begin position="14"/>
        <end position="137"/>
    </location>
</feature>
<dbReference type="Proteomes" id="UP000095210">
    <property type="component" value="Chromosome"/>
</dbReference>
<accession>A0AAC9HTW1</accession>
<evidence type="ECO:0000313" key="2">
    <source>
        <dbReference type="EMBL" id="AOS65607.1"/>
    </source>
</evidence>
<evidence type="ECO:0000313" key="3">
    <source>
        <dbReference type="Proteomes" id="UP000095210"/>
    </source>
</evidence>
<reference evidence="3" key="1">
    <citation type="submission" date="2016-03" db="EMBL/GenBank/DDBJ databases">
        <title>Complete genome sequence of the type strain Actinoalloteichus hymeniacidonis DSM 45092.</title>
        <authorList>
            <person name="Schaffert L."/>
            <person name="Albersmeier A."/>
            <person name="Winkler A."/>
            <person name="Kalinowski J."/>
            <person name="Zotchev S."/>
            <person name="Ruckert C."/>
        </authorList>
    </citation>
    <scope>NUCLEOTIDE SEQUENCE [LARGE SCALE GENOMIC DNA]</scope>
    <source>
        <strain evidence="3">HPA177(T) (DSM 45092(T))</strain>
    </source>
</reference>
<dbReference type="InterPro" id="IPR029069">
    <property type="entry name" value="HotDog_dom_sf"/>
</dbReference>
<dbReference type="EMBL" id="CP014859">
    <property type="protein sequence ID" value="AOS65607.1"/>
    <property type="molecule type" value="Genomic_DNA"/>
</dbReference>
<dbReference type="Pfam" id="PF13452">
    <property type="entry name" value="FAS1_DH_region"/>
    <property type="match status" value="1"/>
</dbReference>
<name>A0AAC9HTW1_9PSEU</name>
<dbReference type="AlphaFoldDB" id="A0AAC9HTW1"/>
<gene>
    <name evidence="2" type="ORF">TL08_24145</name>
</gene>
<dbReference type="PIRSF" id="PIRSF018072">
    <property type="entry name" value="UCP018072"/>
    <property type="match status" value="1"/>
</dbReference>
<dbReference type="RefSeq" id="WP_069852287.1">
    <property type="nucleotide sequence ID" value="NZ_CP014859.1"/>
</dbReference>
<dbReference type="SUPFAM" id="SSF54637">
    <property type="entry name" value="Thioesterase/thiol ester dehydrase-isomerase"/>
    <property type="match status" value="1"/>
</dbReference>